<keyword evidence="1" id="KW-0732">Signal</keyword>
<proteinExistence type="predicted"/>
<accession>A0A9W9HS36</accession>
<reference evidence="2" key="1">
    <citation type="submission" date="2022-11" db="EMBL/GenBank/DDBJ databases">
        <authorList>
            <person name="Petersen C."/>
        </authorList>
    </citation>
    <scope>NUCLEOTIDE SEQUENCE</scope>
    <source>
        <strain evidence="2">IBT 21917</strain>
    </source>
</reference>
<dbReference type="Proteomes" id="UP001146351">
    <property type="component" value="Unassembled WGS sequence"/>
</dbReference>
<dbReference type="AlphaFoldDB" id="A0A9W9HS36"/>
<name>A0A9W9HS36_9EURO</name>
<dbReference type="OrthoDB" id="4491390at2759"/>
<evidence type="ECO:0000313" key="2">
    <source>
        <dbReference type="EMBL" id="KAJ5155379.1"/>
    </source>
</evidence>
<keyword evidence="3" id="KW-1185">Reference proteome</keyword>
<comment type="caution">
    <text evidence="2">The sequence shown here is derived from an EMBL/GenBank/DDBJ whole genome shotgun (WGS) entry which is preliminary data.</text>
</comment>
<feature type="chain" id="PRO_5040794954" evidence="1">
    <location>
        <begin position="19"/>
        <end position="268"/>
    </location>
</feature>
<feature type="signal peptide" evidence="1">
    <location>
        <begin position="1"/>
        <end position="18"/>
    </location>
</feature>
<sequence length="268" mass="29844">MFFSTLIVVLIPRQQIQAIVLATTDPTSELWDSDYMASVYSNDSPEVITPETIACKILKFYHRSRKWATYAQDPTKRNQKFSLEFIHAAQSILRDIDSWDSQIPLDWRCAEPDVVRLALSQDHDTAASSRVAASFLSLIRACEVCFYSSAIGIFTMVDSGMNVEGDGTDLLSDIVQKMQLRVQAVIKNICGNVHRVLESNDEPGVLQQGHAAGAYHVLWPLWAVINCPFASVDQVDKCRETLGQIGSTLGFNLAFLLQEASFPLGLQK</sequence>
<dbReference type="EMBL" id="JAPQKO010000006">
    <property type="protein sequence ID" value="KAJ5155379.1"/>
    <property type="molecule type" value="Genomic_DNA"/>
</dbReference>
<reference evidence="2" key="2">
    <citation type="journal article" date="2023" name="IMA Fungus">
        <title>Comparative genomic study of the Penicillium genus elucidates a diverse pangenome and 15 lateral gene transfer events.</title>
        <authorList>
            <person name="Petersen C."/>
            <person name="Sorensen T."/>
            <person name="Nielsen M.R."/>
            <person name="Sondergaard T.E."/>
            <person name="Sorensen J.L."/>
            <person name="Fitzpatrick D.A."/>
            <person name="Frisvad J.C."/>
            <person name="Nielsen K.L."/>
        </authorList>
    </citation>
    <scope>NUCLEOTIDE SEQUENCE</scope>
    <source>
        <strain evidence="2">IBT 21917</strain>
    </source>
</reference>
<evidence type="ECO:0000313" key="3">
    <source>
        <dbReference type="Proteomes" id="UP001146351"/>
    </source>
</evidence>
<protein>
    <submittedName>
        <fullName evidence="2">Uncharacterized protein</fullName>
    </submittedName>
</protein>
<organism evidence="2 3">
    <name type="scientific">Penicillium capsulatum</name>
    <dbReference type="NCBI Taxonomy" id="69766"/>
    <lineage>
        <taxon>Eukaryota</taxon>
        <taxon>Fungi</taxon>
        <taxon>Dikarya</taxon>
        <taxon>Ascomycota</taxon>
        <taxon>Pezizomycotina</taxon>
        <taxon>Eurotiomycetes</taxon>
        <taxon>Eurotiomycetidae</taxon>
        <taxon>Eurotiales</taxon>
        <taxon>Aspergillaceae</taxon>
        <taxon>Penicillium</taxon>
    </lineage>
</organism>
<gene>
    <name evidence="2" type="ORF">N7492_008182</name>
</gene>
<evidence type="ECO:0000256" key="1">
    <source>
        <dbReference type="SAM" id="SignalP"/>
    </source>
</evidence>